<dbReference type="Pfam" id="PF04963">
    <property type="entry name" value="Sigma54_CBD"/>
    <property type="match status" value="1"/>
</dbReference>
<reference evidence="11 12" key="1">
    <citation type="submission" date="2023-04" db="EMBL/GenBank/DDBJ databases">
        <title>Spirochaete genome identified in red abalone sample constitutes a novel genus.</title>
        <authorList>
            <person name="Sharma S.P."/>
            <person name="Purcell C.M."/>
            <person name="Hyde J.R."/>
            <person name="Severin A.J."/>
        </authorList>
    </citation>
    <scope>NUCLEOTIDE SEQUENCE [LARGE SCALE GENOMIC DNA]</scope>
    <source>
        <strain evidence="11 12">SP-2023</strain>
    </source>
</reference>
<accession>A0ABY8MII8</accession>
<comment type="similarity">
    <text evidence="1">Belongs to the sigma-54 factor family.</text>
</comment>
<evidence type="ECO:0000256" key="4">
    <source>
        <dbReference type="ARBA" id="ARBA00022695"/>
    </source>
</evidence>
<dbReference type="PROSITE" id="PS50044">
    <property type="entry name" value="SIGMA54_3"/>
    <property type="match status" value="1"/>
</dbReference>
<dbReference type="EMBL" id="CP123443">
    <property type="protein sequence ID" value="WGK68993.1"/>
    <property type="molecule type" value="Genomic_DNA"/>
</dbReference>
<dbReference type="RefSeq" id="WP_326927181.1">
    <property type="nucleotide sequence ID" value="NZ_CP123443.1"/>
</dbReference>
<evidence type="ECO:0000256" key="5">
    <source>
        <dbReference type="ARBA" id="ARBA00023015"/>
    </source>
</evidence>
<evidence type="ECO:0000256" key="8">
    <source>
        <dbReference type="ARBA" id="ARBA00023163"/>
    </source>
</evidence>
<evidence type="ECO:0000259" key="10">
    <source>
        <dbReference type="Pfam" id="PF04963"/>
    </source>
</evidence>
<dbReference type="Proteomes" id="UP001228690">
    <property type="component" value="Chromosome"/>
</dbReference>
<dbReference type="PANTHER" id="PTHR32248:SF4">
    <property type="entry name" value="RNA POLYMERASE SIGMA-54 FACTOR"/>
    <property type="match status" value="1"/>
</dbReference>
<keyword evidence="4" id="KW-0548">Nucleotidyltransferase</keyword>
<dbReference type="InterPro" id="IPR007046">
    <property type="entry name" value="RNA_pol_sigma_54_core-bd"/>
</dbReference>
<protein>
    <recommendedName>
        <fullName evidence="13">RNA polymerase sigma-54 factor</fullName>
    </recommendedName>
</protein>
<name>A0ABY8MII8_9SPIO</name>
<keyword evidence="2" id="KW-0240">DNA-directed RNA polymerase</keyword>
<dbReference type="InterPro" id="IPR000394">
    <property type="entry name" value="RNA_pol_sigma_54"/>
</dbReference>
<dbReference type="Pfam" id="PF04552">
    <property type="entry name" value="Sigma54_DBD"/>
    <property type="match status" value="1"/>
</dbReference>
<keyword evidence="3" id="KW-0808">Transferase</keyword>
<keyword evidence="12" id="KW-1185">Reference proteome</keyword>
<evidence type="ECO:0000256" key="6">
    <source>
        <dbReference type="ARBA" id="ARBA00023082"/>
    </source>
</evidence>
<keyword evidence="6" id="KW-0731">Sigma factor</keyword>
<dbReference type="PIRSF" id="PIRSF000774">
    <property type="entry name" value="RpoN"/>
    <property type="match status" value="1"/>
</dbReference>
<evidence type="ECO:0000313" key="11">
    <source>
        <dbReference type="EMBL" id="WGK68993.1"/>
    </source>
</evidence>
<evidence type="ECO:0000313" key="12">
    <source>
        <dbReference type="Proteomes" id="UP001228690"/>
    </source>
</evidence>
<evidence type="ECO:0008006" key="13">
    <source>
        <dbReference type="Google" id="ProtNLM"/>
    </source>
</evidence>
<keyword evidence="5" id="KW-0805">Transcription regulation</keyword>
<evidence type="ECO:0000256" key="7">
    <source>
        <dbReference type="ARBA" id="ARBA00023125"/>
    </source>
</evidence>
<evidence type="ECO:0000256" key="1">
    <source>
        <dbReference type="ARBA" id="ARBA00008798"/>
    </source>
</evidence>
<feature type="domain" description="RNA polymerase sigma factor 54 core-binding" evidence="10">
    <location>
        <begin position="114"/>
        <end position="300"/>
    </location>
</feature>
<proteinExistence type="inferred from homology"/>
<keyword evidence="7" id="KW-0238">DNA-binding</keyword>
<dbReference type="PROSITE" id="PS00718">
    <property type="entry name" value="SIGMA54_2"/>
    <property type="match status" value="1"/>
</dbReference>
<dbReference type="PANTHER" id="PTHR32248">
    <property type="entry name" value="RNA POLYMERASE SIGMA-54 FACTOR"/>
    <property type="match status" value="1"/>
</dbReference>
<dbReference type="PRINTS" id="PR00045">
    <property type="entry name" value="SIGMA54FCT"/>
</dbReference>
<evidence type="ECO:0000256" key="2">
    <source>
        <dbReference type="ARBA" id="ARBA00022478"/>
    </source>
</evidence>
<dbReference type="InterPro" id="IPR007634">
    <property type="entry name" value="RNA_pol_sigma_54_DNA-bd"/>
</dbReference>
<dbReference type="Gene3D" id="1.10.10.60">
    <property type="entry name" value="Homeodomain-like"/>
    <property type="match status" value="1"/>
</dbReference>
<keyword evidence="8" id="KW-0804">Transcription</keyword>
<dbReference type="InterPro" id="IPR038709">
    <property type="entry name" value="RpoN_core-bd_sf"/>
</dbReference>
<feature type="domain" description="RNA polymerase sigma factor 54 DNA-binding" evidence="9">
    <location>
        <begin position="311"/>
        <end position="463"/>
    </location>
</feature>
<dbReference type="Gene3D" id="1.10.10.1330">
    <property type="entry name" value="RNA polymerase sigma-54 factor, core-binding domain"/>
    <property type="match status" value="1"/>
</dbReference>
<sequence length="469" mass="54498">MKQSLQQRQTASQEMRLNQFQQQSLHFLQSGVTELLSEIEEWQEKYPELRWKDGKPNKWEQGNVEAKKQKRYPGEWRLENQWQNGRFLSVGELAEHSDAKQQMLENYSDDDGTAELREVLREQMYLWNLNGEEKEFCELVLQNLDKRGLNLESPILIAVTLLPKSLSWRKKLAQLLRRIQELDPPGCACDSPLQSLTVQAELRYANSDLVQVLRSLNSLEMLGSVEDFLEHVHKLGFNEQKGHELLEDLQKLEPYPARGYRISNDSQNFRIYPEIQVQLREKTGTIEIELLNNLGAKLEIVPRGHQDGEERQELREAKVLLQQLQRREETLLHISQSIFSWQQAFVLGGTKDMQILTLQMVAEDLNFHVSTISRCIQGKYCKTPWGTYPMRFFFSQGPRSGQSREQIKERIADILQEFSLSLLVTDSGMEKKPKISDAELGRRLEGFGIQVARRTVAKYRAELANEGRL</sequence>
<evidence type="ECO:0000259" key="9">
    <source>
        <dbReference type="Pfam" id="PF04552"/>
    </source>
</evidence>
<gene>
    <name evidence="11" type="ORF">P0082_10985</name>
</gene>
<evidence type="ECO:0000256" key="3">
    <source>
        <dbReference type="ARBA" id="ARBA00022679"/>
    </source>
</evidence>
<organism evidence="11 12">
    <name type="scientific">Candidatus Haliotispira prima</name>
    <dbReference type="NCBI Taxonomy" id="3034016"/>
    <lineage>
        <taxon>Bacteria</taxon>
        <taxon>Pseudomonadati</taxon>
        <taxon>Spirochaetota</taxon>
        <taxon>Spirochaetia</taxon>
        <taxon>Spirochaetales</taxon>
        <taxon>Spirochaetaceae</taxon>
        <taxon>Candidatus Haliotispira</taxon>
    </lineage>
</organism>